<evidence type="ECO:0000313" key="4">
    <source>
        <dbReference type="Proteomes" id="UP001229486"/>
    </source>
</evidence>
<dbReference type="Proteomes" id="UP001229486">
    <property type="component" value="Unassembled WGS sequence"/>
</dbReference>
<reference evidence="3" key="1">
    <citation type="submission" date="2023-07" db="EMBL/GenBank/DDBJ databases">
        <title>Sorghum-associated microbial communities from plants grown in Nebraska, USA.</title>
        <authorList>
            <person name="Schachtman D."/>
        </authorList>
    </citation>
    <scope>NUCLEOTIDE SEQUENCE</scope>
    <source>
        <strain evidence="3">DS1061</strain>
    </source>
</reference>
<dbReference type="InterPro" id="IPR007899">
    <property type="entry name" value="CHAD_dom"/>
</dbReference>
<dbReference type="PROSITE" id="PS51708">
    <property type="entry name" value="CHAD"/>
    <property type="match status" value="1"/>
</dbReference>
<evidence type="ECO:0000313" key="3">
    <source>
        <dbReference type="EMBL" id="MDP9647720.1"/>
    </source>
</evidence>
<dbReference type="Gene3D" id="1.40.20.10">
    <property type="entry name" value="CHAD domain"/>
    <property type="match status" value="1"/>
</dbReference>
<organism evidence="3 4">
    <name type="scientific">Paraburkholderia caledonica</name>
    <dbReference type="NCBI Taxonomy" id="134536"/>
    <lineage>
        <taxon>Bacteria</taxon>
        <taxon>Pseudomonadati</taxon>
        <taxon>Pseudomonadota</taxon>
        <taxon>Betaproteobacteria</taxon>
        <taxon>Burkholderiales</taxon>
        <taxon>Burkholderiaceae</taxon>
        <taxon>Paraburkholderia</taxon>
    </lineage>
</organism>
<feature type="domain" description="CHAD" evidence="2">
    <location>
        <begin position="25"/>
        <end position="293"/>
    </location>
</feature>
<gene>
    <name evidence="3" type="ORF">J2793_003166</name>
</gene>
<dbReference type="PANTHER" id="PTHR39339">
    <property type="entry name" value="SLR1444 PROTEIN"/>
    <property type="match status" value="1"/>
</dbReference>
<dbReference type="RefSeq" id="WP_131318308.1">
    <property type="nucleotide sequence ID" value="NZ_JAQQDN010000008.1"/>
</dbReference>
<accession>A0AB73ICX3</accession>
<comment type="caution">
    <text evidence="3">The sequence shown here is derived from an EMBL/GenBank/DDBJ whole genome shotgun (WGS) entry which is preliminary data.</text>
</comment>
<evidence type="ECO:0000259" key="2">
    <source>
        <dbReference type="PROSITE" id="PS51708"/>
    </source>
</evidence>
<feature type="compositionally biased region" description="Basic and acidic residues" evidence="1">
    <location>
        <begin position="1"/>
        <end position="14"/>
    </location>
</feature>
<name>A0AB73ICX3_9BURK</name>
<dbReference type="EMBL" id="JAURTK010000003">
    <property type="protein sequence ID" value="MDP9647720.1"/>
    <property type="molecule type" value="Genomic_DNA"/>
</dbReference>
<sequence>MTRDSRKESRKADEGASVADPVVQEPTAHAAFASYAAPLVNDAIAFATAVREDPSPEALHKLRVSLRRLRSLWWAFAPLLEKGENTRQRALYKYLATAAGKTRDWDILIELLGQEDSGARSLAPKLEQARGDALATSRETLSNADVKHLLREALTSASTEINTTHERVPLSKFAGKRVAASERSLFKRARRARRAKPSNYAAFHDVRKAGKKLRYLLEFFQPVLSGSHKRTLKRLKQVQKRFGTLNDIVASEMLLRDNAALFAGSGDTDAVLQWLHKERKRRMRSAAGLLRKL</sequence>
<evidence type="ECO:0000256" key="1">
    <source>
        <dbReference type="SAM" id="MobiDB-lite"/>
    </source>
</evidence>
<dbReference type="Pfam" id="PF05235">
    <property type="entry name" value="CHAD"/>
    <property type="match status" value="1"/>
</dbReference>
<protein>
    <submittedName>
        <fullName evidence="3">CHAD domain-containing protein</fullName>
    </submittedName>
</protein>
<proteinExistence type="predicted"/>
<dbReference type="InterPro" id="IPR038186">
    <property type="entry name" value="CHAD_dom_sf"/>
</dbReference>
<dbReference type="PANTHER" id="PTHR39339:SF1">
    <property type="entry name" value="CHAD DOMAIN-CONTAINING PROTEIN"/>
    <property type="match status" value="1"/>
</dbReference>
<feature type="region of interest" description="Disordered" evidence="1">
    <location>
        <begin position="1"/>
        <end position="23"/>
    </location>
</feature>
<dbReference type="SMART" id="SM00880">
    <property type="entry name" value="CHAD"/>
    <property type="match status" value="1"/>
</dbReference>
<dbReference type="AlphaFoldDB" id="A0AB73ICX3"/>